<sequence>MVILTDKQLENAAKNSLWKPQLEKDACGVGFCASILQAGRVMLERMAHRGACVGDNDSGDGAGVMAAIPDKLYREDIKKLTNNIDLPPPGLYATGILFLSSESYKQAKESFSDLARGCKLQVLAWRKLKVNSQHLGKESKKTEPLMRQVFVTSDFASNQKRFHQAVYLLRKQTTIRMLQQGVSCYVVSLSATTIVYKGQFTSHQLFLYYDDLQNPDFVTNLAMVHSRFSTNTFPSWSRAQPNRMLAHNGEINTLRGNINFMKAREGIMRSREYDEDIYKLYPVVENEMTDSGSFDNVLEFLVYAGKRSLPEAAMTMVPEAWEKDEEMNHEKRIFYRWAAMQMEPWDGPALLAFSDGRYIGAILDRNGLRPARYCVTTDDYIYLASEVGIIDLSPACVDRLRPGRMLLVDLQEKCIVEDEQLKMQIAHSRNHKKLTINRIYLDQIRKDDVLNHGAVTNEYLIKRELKQLKLIGKRPGGDGELRDRLRDVHLDSDRRLPLFSFTPDTFSLILVPMIIDKKEALGSMGNDAALACLSDYSPLLYSYFQQLFAQVTNPPIDPFREQSVMSLRCPIGPETNLLEPEFELESRILLDQPVLSLVDFQVLKRISFKGWRSYVINIIYPARHGQRGLVPALDRICSEACSAALDGYQILILSDRNVDKDNVPISALLALGAIHQCLIKQRLRMKVALIIESGEVKQVHDFCVLLGYGADAICPYVVYETCYRLRTMGLLDKKLTDDDVVQGYKAGIERGIYKVMAKMGISTLHSYKGAQIFEIVGLGRDVVDKCFTNSVSRLGGADFETLAMEAIRRHRIAYPNVPNSDLYLYGDSKVLVSPGIYHWRDGGEKHVNEPVNIAKLQAAARLNDAKSYQDFSIASNLAQRLCTLRGQLEIKTNVKLQIPLDEVEPASEIVKRFVTGAMSFGSISMEAHTTLAIAMNKIGAKSNTGEGGERPERYRKGQPKDNNIRSSIKQVASARFGVNSSYLANADELQIKMAQGAKPGEGGELPGYKVTREIAATRKSTVGVGLISPPPHHDIYSIEDLAQLIYDLKCANPIARVSVKLVSEAGVGIVSAGVAKGGADHITISGHDGGTGASSWTGIKHAGLPMEMGISETHQVLTMNDLRSRIVLQADGQIRTGRDVMIAALLGADEYGMSTAPLIVLGCTMMRKCHLNTCPVGIATQDPILRAKFDGKPEHVINYMFMVAEEVRYFLSKLGLRKMSEAIGRVDLLYANPNPINSKATHLEFAQILHKVSLQFPQINTKGGSTKQLHDINDLEADLIEKEHLIEFFDDPVKIKSIKERTISNTNRCFGARLSYEISIRYGEYGLPDGHLLEINLKGSAGQSFCAFLAKGVTVKLEGEANDYVGKCLSGGEIIVRPYKNSTYASEENTIIGNVALYGATSGVAFFRGIAGERFAVRNSGATAVIEGVGDHGCEYMTGGRVIILNGIGKNFAAAMSGGLAFVYNSFNGDITRLMNQATIDLEEPTNEDFDWMKSLITRFVSETDSIIFPKDYKKALEIMKQEEAQMQAKEEKENSKIEQQRIGNTLQNGDLLDVPGEKRVNRAYSMDMQIALHDERVRTKIRTERRRRSIIQQRRRKFSKATREVDFSGFEATEDVQEQNMNVEDEEVEQLSDLDSGDESDTSKEAGDDRKKRTGDIEDLVAAALKSGEEELDKKRGFIKYKRQKVIDYRAVRSNIREQAARCMDCGVPFCQGNTGCPLGNIIPKWNDYVFKNNWRQALEQLLQTNNFPEFTGRVCPAPCEGACCVAISSPPVTIKGIECAIIDYAFLNNWIEPQKPPTRTGKRIAIIGSGPAGLAAAAQLNKAGHTVVVYERKNRIGGLLRYGIPQMKLDKYVLDRRLKLMEEEGIRFIANTEIGKHVPADLLLKENDVCLLCTGSTTPRDIRIPGRESKGICFAMEFLEKSQRRRAGDNVAWDGLDPTGKKVIVLGGGDTATDCIGTALRLNAKSIQAFEILPQPPLERKLENPWPQWPLIFRVDYGHEEAHLRDGKDPRTYSISTKEFMIDDKNGVQLVTGLKTVAIDWIKDEKGAWKMIEKEGTEEVHECDLCILAMGFVGPEKTVIDQLKLEYDNRQNIKTPEEKYNASSARVFAAGDCRRGQSLVVWAIHEGRQAARQVDHFLMGNTNLAGHGGIVLAPIPH</sequence>
<evidence type="ECO:0000256" key="22">
    <source>
        <dbReference type="SAM" id="Coils"/>
    </source>
</evidence>
<dbReference type="Pfam" id="PF14691">
    <property type="entry name" value="Fer4_20"/>
    <property type="match status" value="1"/>
</dbReference>
<keyword evidence="7" id="KW-0028">Amino-acid biosynthesis</keyword>
<keyword evidence="26" id="KW-1185">Reference proteome</keyword>
<feature type="compositionally biased region" description="Acidic residues" evidence="23">
    <location>
        <begin position="1613"/>
        <end position="1641"/>
    </location>
</feature>
<accession>A0A8S9ZVJ9</accession>
<keyword evidence="11" id="KW-0274">FAD</keyword>
<dbReference type="InterPro" id="IPR036188">
    <property type="entry name" value="FAD/NAD-bd_sf"/>
</dbReference>
<dbReference type="Gene3D" id="1.10.1060.10">
    <property type="entry name" value="Alpha-helical ferredoxin"/>
    <property type="match status" value="1"/>
</dbReference>
<dbReference type="CDD" id="cd02808">
    <property type="entry name" value="GltS_FMN"/>
    <property type="match status" value="1"/>
</dbReference>
<evidence type="ECO:0000256" key="21">
    <source>
        <dbReference type="PIRSR" id="PIRSR000187-2"/>
    </source>
</evidence>
<keyword evidence="22" id="KW-0175">Coiled coil</keyword>
<comment type="cofactor">
    <cofactor evidence="1">
        <name>FMN</name>
        <dbReference type="ChEBI" id="CHEBI:58210"/>
    </cofactor>
</comment>
<keyword evidence="8" id="KW-0285">Flavoprotein</keyword>
<organism evidence="25 26">
    <name type="scientific">Meloidogyne graminicola</name>
    <dbReference type="NCBI Taxonomy" id="189291"/>
    <lineage>
        <taxon>Eukaryota</taxon>
        <taxon>Metazoa</taxon>
        <taxon>Ecdysozoa</taxon>
        <taxon>Nematoda</taxon>
        <taxon>Chromadorea</taxon>
        <taxon>Rhabditida</taxon>
        <taxon>Tylenchina</taxon>
        <taxon>Tylenchomorpha</taxon>
        <taxon>Tylenchoidea</taxon>
        <taxon>Meloidogynidae</taxon>
        <taxon>Meloidogyninae</taxon>
        <taxon>Meloidogyne</taxon>
    </lineage>
</organism>
<feature type="compositionally biased region" description="Basic and acidic residues" evidence="23">
    <location>
        <begin position="1642"/>
        <end position="1654"/>
    </location>
</feature>
<dbReference type="PANTHER" id="PTHR43100:SF1">
    <property type="entry name" value="GLUTAMATE SYNTHASE [NADPH] SMALL CHAIN"/>
    <property type="match status" value="1"/>
</dbReference>
<evidence type="ECO:0000256" key="11">
    <source>
        <dbReference type="ARBA" id="ARBA00022827"/>
    </source>
</evidence>
<feature type="region of interest" description="Disordered" evidence="23">
    <location>
        <begin position="942"/>
        <end position="962"/>
    </location>
</feature>
<dbReference type="GO" id="GO:0050660">
    <property type="term" value="F:flavin adenine dinucleotide binding"/>
    <property type="evidence" value="ECO:0007669"/>
    <property type="project" value="InterPro"/>
</dbReference>
<dbReference type="SUPFAM" id="SSF69336">
    <property type="entry name" value="Alpha subunit of glutamate synthase, C-terminal domain"/>
    <property type="match status" value="1"/>
</dbReference>
<comment type="pathway">
    <text evidence="3">Energy metabolism; nitrogen metabolism.</text>
</comment>
<dbReference type="NCBIfam" id="TIGR01317">
    <property type="entry name" value="GOGAT_sm_gam"/>
    <property type="match status" value="1"/>
</dbReference>
<dbReference type="PIRSF" id="PIRSF000187">
    <property type="entry name" value="GOGAT"/>
    <property type="match status" value="1"/>
</dbReference>
<proteinExistence type="inferred from homology"/>
<feature type="binding site" evidence="21">
    <location>
        <position position="1169"/>
    </location>
    <ligand>
        <name>[3Fe-4S] cluster</name>
        <dbReference type="ChEBI" id="CHEBI:21137"/>
    </ligand>
</feature>
<dbReference type="InterPro" id="IPR002489">
    <property type="entry name" value="Glu_synth_asu_C"/>
</dbReference>
<evidence type="ECO:0000256" key="17">
    <source>
        <dbReference type="ARBA" id="ARBA00023291"/>
    </source>
</evidence>
<dbReference type="SUPFAM" id="SSF46548">
    <property type="entry name" value="alpha-helical ferredoxin"/>
    <property type="match status" value="1"/>
</dbReference>
<feature type="domain" description="Glutamine amidotransferase type-2" evidence="24">
    <location>
        <begin position="27"/>
        <end position="411"/>
    </location>
</feature>
<dbReference type="SUPFAM" id="SSF51971">
    <property type="entry name" value="Nucleotide-binding domain"/>
    <property type="match status" value="1"/>
</dbReference>
<comment type="catalytic activity">
    <reaction evidence="19">
        <text>2 L-glutamate + NAD(+) = L-glutamine + 2-oxoglutarate + NADH + H(+)</text>
        <dbReference type="Rhea" id="RHEA:13753"/>
        <dbReference type="ChEBI" id="CHEBI:15378"/>
        <dbReference type="ChEBI" id="CHEBI:16810"/>
        <dbReference type="ChEBI" id="CHEBI:29985"/>
        <dbReference type="ChEBI" id="CHEBI:57540"/>
        <dbReference type="ChEBI" id="CHEBI:57945"/>
        <dbReference type="ChEBI" id="CHEBI:58359"/>
        <dbReference type="EC" id="1.4.1.14"/>
    </reaction>
</comment>
<dbReference type="InterPro" id="IPR009051">
    <property type="entry name" value="Helical_ferredxn"/>
</dbReference>
<dbReference type="InterPro" id="IPR051394">
    <property type="entry name" value="Glutamate_Synthase"/>
</dbReference>
<dbReference type="InterPro" id="IPR006005">
    <property type="entry name" value="Glut_synth_ssu1"/>
</dbReference>
<evidence type="ECO:0000256" key="20">
    <source>
        <dbReference type="PIRSR" id="PIRSR000187-1"/>
    </source>
</evidence>
<dbReference type="GO" id="GO:0010181">
    <property type="term" value="F:FMN binding"/>
    <property type="evidence" value="ECO:0007669"/>
    <property type="project" value="InterPro"/>
</dbReference>
<dbReference type="GO" id="GO:0005506">
    <property type="term" value="F:iron ion binding"/>
    <property type="evidence" value="ECO:0007669"/>
    <property type="project" value="InterPro"/>
</dbReference>
<protein>
    <recommendedName>
        <fullName evidence="18">glutamate synthase (NADH)</fullName>
        <ecNumber evidence="18">1.4.1.14</ecNumber>
    </recommendedName>
</protein>
<evidence type="ECO:0000256" key="7">
    <source>
        <dbReference type="ARBA" id="ARBA00022605"/>
    </source>
</evidence>
<dbReference type="NCBIfam" id="NF008730">
    <property type="entry name" value="PRK11750.1"/>
    <property type="match status" value="1"/>
</dbReference>
<comment type="pathway">
    <text evidence="5">Amino-acid biosynthesis; L-glutamate biosynthesis via GLT pathway; L-glutamate from 2-oxoglutarate and L-glutamine (NAD(+) route): step 1/1.</text>
</comment>
<evidence type="ECO:0000256" key="23">
    <source>
        <dbReference type="SAM" id="MobiDB-lite"/>
    </source>
</evidence>
<evidence type="ECO:0000256" key="19">
    <source>
        <dbReference type="ARBA" id="ARBA00048867"/>
    </source>
</evidence>
<dbReference type="FunFam" id="3.60.20.10:FF:000043">
    <property type="entry name" value="Glutamate synthase 1 [NADH] chloroplastic"/>
    <property type="match status" value="1"/>
</dbReference>
<evidence type="ECO:0000256" key="12">
    <source>
        <dbReference type="ARBA" id="ARBA00022962"/>
    </source>
</evidence>
<dbReference type="CDD" id="cd00982">
    <property type="entry name" value="gltB_C"/>
    <property type="match status" value="1"/>
</dbReference>
<dbReference type="GO" id="GO:0016040">
    <property type="term" value="F:glutamate synthase (NADH) activity"/>
    <property type="evidence" value="ECO:0007669"/>
    <property type="project" value="UniProtKB-EC"/>
</dbReference>
<comment type="similarity">
    <text evidence="6">Belongs to the glutamate synthase family.</text>
</comment>
<feature type="coiled-coil region" evidence="22">
    <location>
        <begin position="1513"/>
        <end position="1542"/>
    </location>
</feature>
<dbReference type="Pfam" id="PF01645">
    <property type="entry name" value="Glu_synthase"/>
    <property type="match status" value="1"/>
</dbReference>
<dbReference type="SUPFAM" id="SSF51395">
    <property type="entry name" value="FMN-linked oxidoreductases"/>
    <property type="match status" value="1"/>
</dbReference>
<feature type="compositionally biased region" description="Basic and acidic residues" evidence="23">
    <location>
        <begin position="947"/>
        <end position="962"/>
    </location>
</feature>
<reference evidence="25" key="1">
    <citation type="journal article" date="2020" name="Ecol. Evol.">
        <title>Genome structure and content of the rice root-knot nematode (Meloidogyne graminicola).</title>
        <authorList>
            <person name="Phan N.T."/>
            <person name="Danchin E.G.J."/>
            <person name="Klopp C."/>
            <person name="Perfus-Barbeoch L."/>
            <person name="Kozlowski D.K."/>
            <person name="Koutsovoulos G.D."/>
            <person name="Lopez-Roques C."/>
            <person name="Bouchez O."/>
            <person name="Zahm M."/>
            <person name="Besnard G."/>
            <person name="Bellafiore S."/>
        </authorList>
    </citation>
    <scope>NUCLEOTIDE SEQUENCE</scope>
    <source>
        <strain evidence="25">VN-18</strain>
    </source>
</reference>
<feature type="region of interest" description="Disordered" evidence="23">
    <location>
        <begin position="1610"/>
        <end position="1654"/>
    </location>
</feature>
<dbReference type="GO" id="GO:0016639">
    <property type="term" value="F:oxidoreductase activity, acting on the CH-NH2 group of donors, NAD or NADP as acceptor"/>
    <property type="evidence" value="ECO:0007669"/>
    <property type="project" value="InterPro"/>
</dbReference>
<dbReference type="EMBL" id="JABEBT010000022">
    <property type="protein sequence ID" value="KAF7637154.1"/>
    <property type="molecule type" value="Genomic_DNA"/>
</dbReference>
<evidence type="ECO:0000256" key="10">
    <source>
        <dbReference type="ARBA" id="ARBA00022723"/>
    </source>
</evidence>
<dbReference type="InterPro" id="IPR013785">
    <property type="entry name" value="Aldolase_TIM"/>
</dbReference>
<dbReference type="InterPro" id="IPR006982">
    <property type="entry name" value="Glu_synth_centr_N"/>
</dbReference>
<dbReference type="Proteomes" id="UP000605970">
    <property type="component" value="Unassembled WGS sequence"/>
</dbReference>
<evidence type="ECO:0000256" key="16">
    <source>
        <dbReference type="ARBA" id="ARBA00023164"/>
    </source>
</evidence>
<comment type="caution">
    <text evidence="25">The sequence shown here is derived from an EMBL/GenBank/DDBJ whole genome shotgun (WGS) entry which is preliminary data.</text>
</comment>
<dbReference type="InterPro" id="IPR028261">
    <property type="entry name" value="DPD_II"/>
</dbReference>
<dbReference type="CDD" id="cd00713">
    <property type="entry name" value="GltS"/>
    <property type="match status" value="1"/>
</dbReference>
<evidence type="ECO:0000256" key="14">
    <source>
        <dbReference type="ARBA" id="ARBA00023004"/>
    </source>
</evidence>
<dbReference type="InterPro" id="IPR029055">
    <property type="entry name" value="Ntn_hydrolases_N"/>
</dbReference>
<feature type="binding site" evidence="21">
    <location>
        <position position="1174"/>
    </location>
    <ligand>
        <name>[3Fe-4S] cluster</name>
        <dbReference type="ChEBI" id="CHEBI:21137"/>
    </ligand>
</feature>
<keyword evidence="13" id="KW-0560">Oxidoreductase</keyword>
<dbReference type="GO" id="GO:0006537">
    <property type="term" value="P:glutamate biosynthetic process"/>
    <property type="evidence" value="ECO:0007669"/>
    <property type="project" value="UniProtKB-KW"/>
</dbReference>
<dbReference type="Gene3D" id="3.50.50.60">
    <property type="entry name" value="FAD/NAD(P)-binding domain"/>
    <property type="match status" value="1"/>
</dbReference>
<evidence type="ECO:0000256" key="8">
    <source>
        <dbReference type="ARBA" id="ARBA00022630"/>
    </source>
</evidence>
<dbReference type="InterPro" id="IPR036485">
    <property type="entry name" value="Glu_synth_asu_C_sf"/>
</dbReference>
<evidence type="ECO:0000256" key="6">
    <source>
        <dbReference type="ARBA" id="ARBA00009716"/>
    </source>
</evidence>
<dbReference type="Pfam" id="PF00310">
    <property type="entry name" value="GATase_2"/>
    <property type="match status" value="1"/>
</dbReference>
<keyword evidence="9" id="KW-0288">FMN</keyword>
<dbReference type="PRINTS" id="PR00419">
    <property type="entry name" value="ADXRDTASE"/>
</dbReference>
<dbReference type="FunFam" id="3.20.20.70:FF:000017">
    <property type="entry name" value="Glutamate synthase [NADH], amyloplastic"/>
    <property type="match status" value="1"/>
</dbReference>
<feature type="binding site" evidence="21">
    <location>
        <position position="1163"/>
    </location>
    <ligand>
        <name>[3Fe-4S] cluster</name>
        <dbReference type="ChEBI" id="CHEBI:21137"/>
    </ligand>
</feature>
<evidence type="ECO:0000256" key="5">
    <source>
        <dbReference type="ARBA" id="ARBA00004944"/>
    </source>
</evidence>
<dbReference type="Pfam" id="PF04898">
    <property type="entry name" value="Glu_syn_central"/>
    <property type="match status" value="1"/>
</dbReference>
<keyword evidence="17 21" id="KW-0003">3Fe-4S</keyword>
<comment type="cofactor">
    <cofactor evidence="21">
        <name>[3Fe-4S] cluster</name>
        <dbReference type="ChEBI" id="CHEBI:21137"/>
    </cofactor>
    <text evidence="21">Binds 1 [3Fe-4S] cluster.</text>
</comment>
<keyword evidence="15 21" id="KW-0411">Iron-sulfur</keyword>
<evidence type="ECO:0000256" key="13">
    <source>
        <dbReference type="ARBA" id="ARBA00023002"/>
    </source>
</evidence>
<name>A0A8S9ZVJ9_9BILA</name>
<comment type="pathway">
    <text evidence="4">Nitrogen metabolism.</text>
</comment>
<keyword evidence="10" id="KW-0479">Metal-binding</keyword>
<dbReference type="FunFam" id="3.20.20.70:FF:000031">
    <property type="entry name" value="Glutamate synthase 1 [NADH]"/>
    <property type="match status" value="1"/>
</dbReference>
<evidence type="ECO:0000256" key="1">
    <source>
        <dbReference type="ARBA" id="ARBA00001917"/>
    </source>
</evidence>
<dbReference type="InterPro" id="IPR023753">
    <property type="entry name" value="FAD/NAD-binding_dom"/>
</dbReference>
<dbReference type="SUPFAM" id="SSF56235">
    <property type="entry name" value="N-terminal nucleophile aminohydrolases (Ntn hydrolases)"/>
    <property type="match status" value="1"/>
</dbReference>
<dbReference type="Gene3D" id="2.160.20.60">
    <property type="entry name" value="Glutamate synthase, alpha subunit, C-terminal domain"/>
    <property type="match status" value="1"/>
</dbReference>
<evidence type="ECO:0000256" key="15">
    <source>
        <dbReference type="ARBA" id="ARBA00023014"/>
    </source>
</evidence>
<dbReference type="PROSITE" id="PS51278">
    <property type="entry name" value="GATASE_TYPE_2"/>
    <property type="match status" value="1"/>
</dbReference>
<dbReference type="InterPro" id="IPR002932">
    <property type="entry name" value="Glu_synthdom"/>
</dbReference>
<dbReference type="InterPro" id="IPR017932">
    <property type="entry name" value="GATase_2_dom"/>
</dbReference>
<dbReference type="Pfam" id="PF01493">
    <property type="entry name" value="GXGXG"/>
    <property type="match status" value="1"/>
</dbReference>
<dbReference type="GO" id="GO:0051538">
    <property type="term" value="F:3 iron, 4 sulfur cluster binding"/>
    <property type="evidence" value="ECO:0007669"/>
    <property type="project" value="UniProtKB-KW"/>
</dbReference>
<evidence type="ECO:0000259" key="24">
    <source>
        <dbReference type="PROSITE" id="PS51278"/>
    </source>
</evidence>
<evidence type="ECO:0000313" key="25">
    <source>
        <dbReference type="EMBL" id="KAF7637154.1"/>
    </source>
</evidence>
<gene>
    <name evidence="25" type="ORF">Mgra_00003324</name>
</gene>
<dbReference type="Pfam" id="PF07992">
    <property type="entry name" value="Pyr_redox_2"/>
    <property type="match status" value="1"/>
</dbReference>
<keyword evidence="12" id="KW-0315">Glutamine amidotransferase</keyword>
<dbReference type="InterPro" id="IPR012220">
    <property type="entry name" value="Glu_synth_euk"/>
</dbReference>
<dbReference type="Gene3D" id="3.20.20.70">
    <property type="entry name" value="Aldolase class I"/>
    <property type="match status" value="2"/>
</dbReference>
<evidence type="ECO:0000256" key="4">
    <source>
        <dbReference type="ARBA" id="ARBA00004909"/>
    </source>
</evidence>
<dbReference type="EC" id="1.4.1.14" evidence="18"/>
<keyword evidence="16" id="KW-0314">Glutamate biosynthesis</keyword>
<dbReference type="Gene3D" id="3.60.20.10">
    <property type="entry name" value="Glutamine Phosphoribosylpyrophosphate, subunit 1, domain 1"/>
    <property type="match status" value="1"/>
</dbReference>
<feature type="active site" description="For GATase activity" evidence="20">
    <location>
        <position position="27"/>
    </location>
</feature>
<dbReference type="OrthoDB" id="4327079at2759"/>
<keyword evidence="14" id="KW-0408">Iron</keyword>
<evidence type="ECO:0000256" key="9">
    <source>
        <dbReference type="ARBA" id="ARBA00022643"/>
    </source>
</evidence>
<evidence type="ECO:0000256" key="2">
    <source>
        <dbReference type="ARBA" id="ARBA00001974"/>
    </source>
</evidence>
<evidence type="ECO:0000256" key="18">
    <source>
        <dbReference type="ARBA" id="ARBA00024383"/>
    </source>
</evidence>
<evidence type="ECO:0000256" key="3">
    <source>
        <dbReference type="ARBA" id="ARBA00004802"/>
    </source>
</evidence>
<dbReference type="PANTHER" id="PTHR43100">
    <property type="entry name" value="GLUTAMATE SYNTHASE [NADPH] SMALL CHAIN"/>
    <property type="match status" value="1"/>
</dbReference>
<dbReference type="Gene3D" id="3.40.50.720">
    <property type="entry name" value="NAD(P)-binding Rossmann-like Domain"/>
    <property type="match status" value="1"/>
</dbReference>
<comment type="cofactor">
    <cofactor evidence="2">
        <name>FAD</name>
        <dbReference type="ChEBI" id="CHEBI:57692"/>
    </cofactor>
</comment>
<evidence type="ECO:0000313" key="26">
    <source>
        <dbReference type="Proteomes" id="UP000605970"/>
    </source>
</evidence>